<dbReference type="EMBL" id="MNCJ02000316">
    <property type="protein sequence ID" value="KAF5820292.1"/>
    <property type="molecule type" value="Genomic_DNA"/>
</dbReference>
<dbReference type="AlphaFoldDB" id="A0A9K3JS71"/>
<gene>
    <name evidence="1" type="ORF">HanXRQr2_Chr01g0000561</name>
</gene>
<dbReference type="Proteomes" id="UP000215914">
    <property type="component" value="Unassembled WGS sequence"/>
</dbReference>
<accession>A0A9K3JS71</accession>
<protein>
    <submittedName>
        <fullName evidence="1">Uncharacterized protein</fullName>
    </submittedName>
</protein>
<organism evidence="1 2">
    <name type="scientific">Helianthus annuus</name>
    <name type="common">Common sunflower</name>
    <dbReference type="NCBI Taxonomy" id="4232"/>
    <lineage>
        <taxon>Eukaryota</taxon>
        <taxon>Viridiplantae</taxon>
        <taxon>Streptophyta</taxon>
        <taxon>Embryophyta</taxon>
        <taxon>Tracheophyta</taxon>
        <taxon>Spermatophyta</taxon>
        <taxon>Magnoliopsida</taxon>
        <taxon>eudicotyledons</taxon>
        <taxon>Gunneridae</taxon>
        <taxon>Pentapetalae</taxon>
        <taxon>asterids</taxon>
        <taxon>campanulids</taxon>
        <taxon>Asterales</taxon>
        <taxon>Asteraceae</taxon>
        <taxon>Asteroideae</taxon>
        <taxon>Heliantheae alliance</taxon>
        <taxon>Heliantheae</taxon>
        <taxon>Helianthus</taxon>
    </lineage>
</organism>
<evidence type="ECO:0000313" key="2">
    <source>
        <dbReference type="Proteomes" id="UP000215914"/>
    </source>
</evidence>
<proteinExistence type="predicted"/>
<reference evidence="1" key="2">
    <citation type="submission" date="2020-06" db="EMBL/GenBank/DDBJ databases">
        <title>Helianthus annuus Genome sequencing and assembly Release 2.</title>
        <authorList>
            <person name="Gouzy J."/>
            <person name="Langlade N."/>
            <person name="Munos S."/>
        </authorList>
    </citation>
    <scope>NUCLEOTIDE SEQUENCE</scope>
    <source>
        <tissue evidence="1">Leaves</tissue>
    </source>
</reference>
<comment type="caution">
    <text evidence="1">The sequence shown here is derived from an EMBL/GenBank/DDBJ whole genome shotgun (WGS) entry which is preliminary data.</text>
</comment>
<sequence>MGLTETSKSSRATELTVITGFLALKTVRPNIKRTRAMVRMTAVMDEQMMMHRRRLSLRVGSDGAEVGTGDLRGCSSFFSMSIDCL</sequence>
<name>A0A9K3JS71_HELAN</name>
<reference evidence="1" key="1">
    <citation type="journal article" date="2017" name="Nature">
        <title>The sunflower genome provides insights into oil metabolism, flowering and Asterid evolution.</title>
        <authorList>
            <person name="Badouin H."/>
            <person name="Gouzy J."/>
            <person name="Grassa C.J."/>
            <person name="Murat F."/>
            <person name="Staton S.E."/>
            <person name="Cottret L."/>
            <person name="Lelandais-Briere C."/>
            <person name="Owens G.L."/>
            <person name="Carrere S."/>
            <person name="Mayjonade B."/>
            <person name="Legrand L."/>
            <person name="Gill N."/>
            <person name="Kane N.C."/>
            <person name="Bowers J.E."/>
            <person name="Hubner S."/>
            <person name="Bellec A."/>
            <person name="Berard A."/>
            <person name="Berges H."/>
            <person name="Blanchet N."/>
            <person name="Boniface M.C."/>
            <person name="Brunel D."/>
            <person name="Catrice O."/>
            <person name="Chaidir N."/>
            <person name="Claudel C."/>
            <person name="Donnadieu C."/>
            <person name="Faraut T."/>
            <person name="Fievet G."/>
            <person name="Helmstetter N."/>
            <person name="King M."/>
            <person name="Knapp S.J."/>
            <person name="Lai Z."/>
            <person name="Le Paslier M.C."/>
            <person name="Lippi Y."/>
            <person name="Lorenzon L."/>
            <person name="Mandel J.R."/>
            <person name="Marage G."/>
            <person name="Marchand G."/>
            <person name="Marquand E."/>
            <person name="Bret-Mestries E."/>
            <person name="Morien E."/>
            <person name="Nambeesan S."/>
            <person name="Nguyen T."/>
            <person name="Pegot-Espagnet P."/>
            <person name="Pouilly N."/>
            <person name="Raftis F."/>
            <person name="Sallet E."/>
            <person name="Schiex T."/>
            <person name="Thomas J."/>
            <person name="Vandecasteele C."/>
            <person name="Vares D."/>
            <person name="Vear F."/>
            <person name="Vautrin S."/>
            <person name="Crespi M."/>
            <person name="Mangin B."/>
            <person name="Burke J.M."/>
            <person name="Salse J."/>
            <person name="Munos S."/>
            <person name="Vincourt P."/>
            <person name="Rieseberg L.H."/>
            <person name="Langlade N.B."/>
        </authorList>
    </citation>
    <scope>NUCLEOTIDE SEQUENCE</scope>
    <source>
        <tissue evidence="1">Leaves</tissue>
    </source>
</reference>
<dbReference type="Gramene" id="mRNA:HanXRQr2_Chr01g0000561">
    <property type="protein sequence ID" value="CDS:HanXRQr2_Chr01g0000561.1"/>
    <property type="gene ID" value="HanXRQr2_Chr01g0000561"/>
</dbReference>
<keyword evidence="2" id="KW-1185">Reference proteome</keyword>
<evidence type="ECO:0000313" key="1">
    <source>
        <dbReference type="EMBL" id="KAF5820292.1"/>
    </source>
</evidence>